<organism evidence="1">
    <name type="scientific">Arion vulgaris</name>
    <dbReference type="NCBI Taxonomy" id="1028688"/>
    <lineage>
        <taxon>Eukaryota</taxon>
        <taxon>Metazoa</taxon>
        <taxon>Spiralia</taxon>
        <taxon>Lophotrochozoa</taxon>
        <taxon>Mollusca</taxon>
        <taxon>Gastropoda</taxon>
        <taxon>Heterobranchia</taxon>
        <taxon>Euthyneura</taxon>
        <taxon>Panpulmonata</taxon>
        <taxon>Eupulmonata</taxon>
        <taxon>Stylommatophora</taxon>
        <taxon>Helicina</taxon>
        <taxon>Arionoidea</taxon>
        <taxon>Arionidae</taxon>
        <taxon>Arion</taxon>
    </lineage>
</organism>
<reference evidence="1" key="1">
    <citation type="submission" date="2014-12" db="EMBL/GenBank/DDBJ databases">
        <title>Insight into the proteome of Arion vulgaris.</title>
        <authorList>
            <person name="Aradska J."/>
            <person name="Bulat T."/>
            <person name="Smidak R."/>
            <person name="Sarate P."/>
            <person name="Gangsoo J."/>
            <person name="Sialana F."/>
            <person name="Bilban M."/>
            <person name="Lubec G."/>
        </authorList>
    </citation>
    <scope>NUCLEOTIDE SEQUENCE</scope>
    <source>
        <tissue evidence="1">Skin</tissue>
    </source>
</reference>
<dbReference type="AlphaFoldDB" id="A0A0B7AB86"/>
<protein>
    <submittedName>
        <fullName evidence="1">Uncharacterized protein</fullName>
    </submittedName>
</protein>
<sequence length="77" mass="9065">TIQSQLFTATTIHCHNFSLSKLFTVKAIHCQIVFGFPLFHLPFRVNCMYISLMSMWSMQLQDLPFSVFNWGNNRKLH</sequence>
<name>A0A0B7AB86_9EUPU</name>
<gene>
    <name evidence="1" type="primary">ORF103601</name>
</gene>
<accession>A0A0B7AB86</accession>
<proteinExistence type="predicted"/>
<feature type="non-terminal residue" evidence="1">
    <location>
        <position position="1"/>
    </location>
</feature>
<evidence type="ECO:0000313" key="1">
    <source>
        <dbReference type="EMBL" id="CEK77235.1"/>
    </source>
</evidence>
<dbReference type="EMBL" id="HACG01030370">
    <property type="protein sequence ID" value="CEK77235.1"/>
    <property type="molecule type" value="Transcribed_RNA"/>
</dbReference>